<reference evidence="2 3" key="1">
    <citation type="journal article" date="2013" name="Int. J. Syst. Evol. Microbiol.">
        <title>Marinoscillum luteum sp. nov., isolated from marine sediment.</title>
        <authorList>
            <person name="Cha I.T."/>
            <person name="Park S.J."/>
            <person name="Kim S.J."/>
            <person name="Kim J.G."/>
            <person name="Jung M.Y."/>
            <person name="Shin K.S."/>
            <person name="Kwon K.K."/>
            <person name="Yang S.H."/>
            <person name="Seo Y.S."/>
            <person name="Rhee S.K."/>
        </authorList>
    </citation>
    <scope>NUCLEOTIDE SEQUENCE [LARGE SCALE GENOMIC DNA]</scope>
    <source>
        <strain evidence="2 3">KCTC 23939</strain>
    </source>
</reference>
<dbReference type="Proteomes" id="UP001610063">
    <property type="component" value="Unassembled WGS sequence"/>
</dbReference>
<keyword evidence="1" id="KW-1133">Transmembrane helix</keyword>
<comment type="caution">
    <text evidence="2">The sequence shown here is derived from an EMBL/GenBank/DDBJ whole genome shotgun (WGS) entry which is preliminary data.</text>
</comment>
<dbReference type="RefSeq" id="WP_395415804.1">
    <property type="nucleotide sequence ID" value="NZ_JBIPKE010000008.1"/>
</dbReference>
<protein>
    <submittedName>
        <fullName evidence="2">Cell division protein FtsQ/DivIB</fullName>
    </submittedName>
</protein>
<gene>
    <name evidence="2" type="ORF">ACHKAR_01015</name>
</gene>
<evidence type="ECO:0000256" key="1">
    <source>
        <dbReference type="SAM" id="Phobius"/>
    </source>
</evidence>
<proteinExistence type="predicted"/>
<keyword evidence="1" id="KW-0812">Transmembrane</keyword>
<evidence type="ECO:0000313" key="2">
    <source>
        <dbReference type="EMBL" id="MFH6981993.1"/>
    </source>
</evidence>
<sequence length="251" mass="28619">MSRELKTILFLSVSAFIMLVIIGFTGVKNGAKPVNNVLVNIQDQNGDFFTDQLEIMSLLNAGNTDYVLGQSISMLDLKALELRVEANPFVKEAQIYRDVKGNLVVNVEQAQPIARIFNRNGPDQYIDADGTLLPTNARHTARVPILELERSFSWVENITETDYGKDILKMLKYVEKDEFWRAQIAQIVIARDGELTLLPQVTKQEIKFGMPDDLEGKFKKLKIFYKEILPNKGWNTYSLVNLKFKDQIVCE</sequence>
<keyword evidence="3" id="KW-1185">Reference proteome</keyword>
<keyword evidence="2" id="KW-0132">Cell division</keyword>
<dbReference type="GO" id="GO:0051301">
    <property type="term" value="P:cell division"/>
    <property type="evidence" value="ECO:0007669"/>
    <property type="project" value="UniProtKB-KW"/>
</dbReference>
<evidence type="ECO:0000313" key="3">
    <source>
        <dbReference type="Proteomes" id="UP001610063"/>
    </source>
</evidence>
<accession>A0ABW7N2W7</accession>
<keyword evidence="1" id="KW-0472">Membrane</keyword>
<keyword evidence="2" id="KW-0131">Cell cycle</keyword>
<name>A0ABW7N2W7_9BACT</name>
<organism evidence="2 3">
    <name type="scientific">Marinoscillum luteum</name>
    <dbReference type="NCBI Taxonomy" id="861051"/>
    <lineage>
        <taxon>Bacteria</taxon>
        <taxon>Pseudomonadati</taxon>
        <taxon>Bacteroidota</taxon>
        <taxon>Cytophagia</taxon>
        <taxon>Cytophagales</taxon>
        <taxon>Reichenbachiellaceae</taxon>
        <taxon>Marinoscillum</taxon>
    </lineage>
</organism>
<feature type="transmembrane region" description="Helical" evidence="1">
    <location>
        <begin position="7"/>
        <end position="27"/>
    </location>
</feature>
<dbReference type="EMBL" id="JBIPKE010000008">
    <property type="protein sequence ID" value="MFH6981993.1"/>
    <property type="molecule type" value="Genomic_DNA"/>
</dbReference>